<dbReference type="Pfam" id="PF13561">
    <property type="entry name" value="adh_short_C2"/>
    <property type="match status" value="1"/>
</dbReference>
<dbReference type="PANTHER" id="PTHR42879:SF6">
    <property type="entry name" value="NADPH-DEPENDENT REDUCTASE BACG"/>
    <property type="match status" value="1"/>
</dbReference>
<reference evidence="2" key="1">
    <citation type="submission" date="2022-08" db="EMBL/GenBank/DDBJ databases">
        <title>Draft genome sequencing of Roseisolibacter agri AW1220.</title>
        <authorList>
            <person name="Tobiishi Y."/>
            <person name="Tonouchi A."/>
        </authorList>
    </citation>
    <scope>NUCLEOTIDE SEQUENCE</scope>
    <source>
        <strain evidence="2">AW1220</strain>
    </source>
</reference>
<dbReference type="InterPro" id="IPR050259">
    <property type="entry name" value="SDR"/>
</dbReference>
<dbReference type="Gene3D" id="3.40.50.720">
    <property type="entry name" value="NAD(P)-binding Rossmann-like Domain"/>
    <property type="match status" value="1"/>
</dbReference>
<comment type="similarity">
    <text evidence="1">Belongs to the short-chain dehydrogenases/reductases (SDR) family.</text>
</comment>
<dbReference type="InterPro" id="IPR002347">
    <property type="entry name" value="SDR_fam"/>
</dbReference>
<dbReference type="CDD" id="cd05344">
    <property type="entry name" value="BKR_like_SDR_like"/>
    <property type="match status" value="1"/>
</dbReference>
<accession>A0AA37V4Y4</accession>
<name>A0AA37V4Y4_9BACT</name>
<protein>
    <submittedName>
        <fullName evidence="2">3-oxoacyl-ACP reductase</fullName>
    </submittedName>
</protein>
<keyword evidence="3" id="KW-1185">Reference proteome</keyword>
<sequence>MDLGLTGRVALVTGASSGLGLAIAQELAAEGAAVAMVARRTDLLQREAAALVARTHHRVLPLAADVTDADATARAVDEAVATLGPIDILVANAGGPPSTTFATTTDAQYRAALELNLLAAIRLAQRCVPPMRERRWGRVIFLTSMAAKQPQPGLLLSNMARAGLLGFAKTLATECAPDGVLVNTVLPGHFETARARELAEMRAARDGRPVDELLAARTQAIPVGRSGAPREMAAVVAFLASERASFVTGTALQVDGGQIASLL</sequence>
<dbReference type="AlphaFoldDB" id="A0AA37V4Y4"/>
<dbReference type="EMBL" id="BRXS01000011">
    <property type="protein sequence ID" value="GLC28497.1"/>
    <property type="molecule type" value="Genomic_DNA"/>
</dbReference>
<dbReference type="RefSeq" id="WP_284352894.1">
    <property type="nucleotide sequence ID" value="NZ_BRXS01000011.1"/>
</dbReference>
<dbReference type="Proteomes" id="UP001161325">
    <property type="component" value="Unassembled WGS sequence"/>
</dbReference>
<dbReference type="SUPFAM" id="SSF51735">
    <property type="entry name" value="NAD(P)-binding Rossmann-fold domains"/>
    <property type="match status" value="1"/>
</dbReference>
<dbReference type="InterPro" id="IPR036291">
    <property type="entry name" value="NAD(P)-bd_dom_sf"/>
</dbReference>
<gene>
    <name evidence="2" type="ORF">rosag_50100</name>
</gene>
<evidence type="ECO:0000313" key="2">
    <source>
        <dbReference type="EMBL" id="GLC28497.1"/>
    </source>
</evidence>
<proteinExistence type="inferred from homology"/>
<organism evidence="2 3">
    <name type="scientific">Roseisolibacter agri</name>
    <dbReference type="NCBI Taxonomy" id="2014610"/>
    <lineage>
        <taxon>Bacteria</taxon>
        <taxon>Pseudomonadati</taxon>
        <taxon>Gemmatimonadota</taxon>
        <taxon>Gemmatimonadia</taxon>
        <taxon>Gemmatimonadales</taxon>
        <taxon>Gemmatimonadaceae</taxon>
        <taxon>Roseisolibacter</taxon>
    </lineage>
</organism>
<evidence type="ECO:0000313" key="3">
    <source>
        <dbReference type="Proteomes" id="UP001161325"/>
    </source>
</evidence>
<dbReference type="FunFam" id="3.40.50.720:FF:000084">
    <property type="entry name" value="Short-chain dehydrogenase reductase"/>
    <property type="match status" value="1"/>
</dbReference>
<comment type="caution">
    <text evidence="2">The sequence shown here is derived from an EMBL/GenBank/DDBJ whole genome shotgun (WGS) entry which is preliminary data.</text>
</comment>
<dbReference type="PRINTS" id="PR00081">
    <property type="entry name" value="GDHRDH"/>
</dbReference>
<evidence type="ECO:0000256" key="1">
    <source>
        <dbReference type="ARBA" id="ARBA00006484"/>
    </source>
</evidence>
<dbReference type="PANTHER" id="PTHR42879">
    <property type="entry name" value="3-OXOACYL-(ACYL-CARRIER-PROTEIN) REDUCTASE"/>
    <property type="match status" value="1"/>
</dbReference>